<gene>
    <name evidence="3" type="ORF">STEHIDRAFT_163457</name>
</gene>
<dbReference type="GO" id="GO:0005634">
    <property type="term" value="C:nucleus"/>
    <property type="evidence" value="ECO:0007669"/>
    <property type="project" value="TreeGrafter"/>
</dbReference>
<feature type="compositionally biased region" description="Polar residues" evidence="2">
    <location>
        <begin position="305"/>
        <end position="316"/>
    </location>
</feature>
<dbReference type="RefSeq" id="XP_007311209.1">
    <property type="nucleotide sequence ID" value="XM_007311147.1"/>
</dbReference>
<dbReference type="Proteomes" id="UP000053927">
    <property type="component" value="Unassembled WGS sequence"/>
</dbReference>
<dbReference type="GO" id="GO:0003697">
    <property type="term" value="F:single-stranded DNA binding"/>
    <property type="evidence" value="ECO:0007669"/>
    <property type="project" value="TreeGrafter"/>
</dbReference>
<evidence type="ECO:0000313" key="4">
    <source>
        <dbReference type="Proteomes" id="UP000053927"/>
    </source>
</evidence>
<dbReference type="OrthoDB" id="10254973at2759"/>
<dbReference type="GO" id="GO:0030915">
    <property type="term" value="C:Smc5-Smc6 complex"/>
    <property type="evidence" value="ECO:0007669"/>
    <property type="project" value="TreeGrafter"/>
</dbReference>
<dbReference type="eggNOG" id="KOG0979">
    <property type="taxonomic scope" value="Eukaryota"/>
</dbReference>
<organism evidence="3 4">
    <name type="scientific">Stereum hirsutum (strain FP-91666)</name>
    <name type="common">White-rot fungus</name>
    <dbReference type="NCBI Taxonomy" id="721885"/>
    <lineage>
        <taxon>Eukaryota</taxon>
        <taxon>Fungi</taxon>
        <taxon>Dikarya</taxon>
        <taxon>Basidiomycota</taxon>
        <taxon>Agaricomycotina</taxon>
        <taxon>Agaricomycetes</taxon>
        <taxon>Russulales</taxon>
        <taxon>Stereaceae</taxon>
        <taxon>Stereum</taxon>
    </lineage>
</organism>
<accession>R7RXW1</accession>
<feature type="compositionally biased region" description="Basic and acidic residues" evidence="2">
    <location>
        <begin position="293"/>
        <end position="304"/>
    </location>
</feature>
<dbReference type="GO" id="GO:0000724">
    <property type="term" value="P:double-strand break repair via homologous recombination"/>
    <property type="evidence" value="ECO:0007669"/>
    <property type="project" value="TreeGrafter"/>
</dbReference>
<dbReference type="PANTHER" id="PTHR45916:SF1">
    <property type="entry name" value="STRUCTURAL MAINTENANCE OF CHROMOSOMES PROTEIN 5"/>
    <property type="match status" value="1"/>
</dbReference>
<dbReference type="EMBL" id="JH687402">
    <property type="protein sequence ID" value="EIM79633.1"/>
    <property type="molecule type" value="Genomic_DNA"/>
</dbReference>
<sequence length="436" mass="47261">MLDICKPPSILPAERPLALCLHDDIAVLWYYGMDGAPSATICSLPAHGARYIQLEVVAPETNSAKMAHLDVDATEVEASAPTSKSSTYSSNGQSATGREVILRMNELNIQVGNLCPFFPQDKVSEFAQMTPASFFEKCSVRLVTSGYVSAWHETLINAGKEAREMQEFLDADRAQPKTLEERNRQLENEVDRFNEGKRIEDEFAILELLLSTAASSHPVAEPITTKSPPPHSEYESEAEEVGHGREVEGDVSMVSIPEDDAKEAGSLAMVEPLRRKDSLAGGESEGVQGPERPTQEESLPERSPRTQNATRILSSPILSPASTATLFTAQPPIPYSPTEPPILESPASSNVVYSASHPPPPSSSTRFAVLSVYISVRRSPDTFCAALLVYLLPSLHHPSLPASPPPHSSSHTHIISAFTHITSPHPIPPHPTACKT</sequence>
<dbReference type="AlphaFoldDB" id="R7RXW1"/>
<evidence type="ECO:0000256" key="2">
    <source>
        <dbReference type="SAM" id="MobiDB-lite"/>
    </source>
</evidence>
<keyword evidence="4" id="KW-1185">Reference proteome</keyword>
<keyword evidence="1" id="KW-0175">Coiled coil</keyword>
<protein>
    <submittedName>
        <fullName evidence="3">Uncharacterized protein</fullName>
    </submittedName>
</protein>
<feature type="region of interest" description="Disordered" evidence="2">
    <location>
        <begin position="216"/>
        <end position="316"/>
    </location>
</feature>
<name>R7RXW1_STEHR</name>
<evidence type="ECO:0000313" key="3">
    <source>
        <dbReference type="EMBL" id="EIM79633.1"/>
    </source>
</evidence>
<dbReference type="PANTHER" id="PTHR45916">
    <property type="entry name" value="STRUCTURAL MAINTENANCE OF CHROMOSOMES PROTEIN 5"/>
    <property type="match status" value="1"/>
</dbReference>
<reference evidence="4" key="1">
    <citation type="journal article" date="2012" name="Science">
        <title>The Paleozoic origin of enzymatic lignin decomposition reconstructed from 31 fungal genomes.</title>
        <authorList>
            <person name="Floudas D."/>
            <person name="Binder M."/>
            <person name="Riley R."/>
            <person name="Barry K."/>
            <person name="Blanchette R.A."/>
            <person name="Henrissat B."/>
            <person name="Martinez A.T."/>
            <person name="Otillar R."/>
            <person name="Spatafora J.W."/>
            <person name="Yadav J.S."/>
            <person name="Aerts A."/>
            <person name="Benoit I."/>
            <person name="Boyd A."/>
            <person name="Carlson A."/>
            <person name="Copeland A."/>
            <person name="Coutinho P.M."/>
            <person name="de Vries R.P."/>
            <person name="Ferreira P."/>
            <person name="Findley K."/>
            <person name="Foster B."/>
            <person name="Gaskell J."/>
            <person name="Glotzer D."/>
            <person name="Gorecki P."/>
            <person name="Heitman J."/>
            <person name="Hesse C."/>
            <person name="Hori C."/>
            <person name="Igarashi K."/>
            <person name="Jurgens J.A."/>
            <person name="Kallen N."/>
            <person name="Kersten P."/>
            <person name="Kohler A."/>
            <person name="Kuees U."/>
            <person name="Kumar T.K.A."/>
            <person name="Kuo A."/>
            <person name="LaButti K."/>
            <person name="Larrondo L.F."/>
            <person name="Lindquist E."/>
            <person name="Ling A."/>
            <person name="Lombard V."/>
            <person name="Lucas S."/>
            <person name="Lundell T."/>
            <person name="Martin R."/>
            <person name="McLaughlin D.J."/>
            <person name="Morgenstern I."/>
            <person name="Morin E."/>
            <person name="Murat C."/>
            <person name="Nagy L.G."/>
            <person name="Nolan M."/>
            <person name="Ohm R.A."/>
            <person name="Patyshakuliyeva A."/>
            <person name="Rokas A."/>
            <person name="Ruiz-Duenas F.J."/>
            <person name="Sabat G."/>
            <person name="Salamov A."/>
            <person name="Samejima M."/>
            <person name="Schmutz J."/>
            <person name="Slot J.C."/>
            <person name="St John F."/>
            <person name="Stenlid J."/>
            <person name="Sun H."/>
            <person name="Sun S."/>
            <person name="Syed K."/>
            <person name="Tsang A."/>
            <person name="Wiebenga A."/>
            <person name="Young D."/>
            <person name="Pisabarro A."/>
            <person name="Eastwood D.C."/>
            <person name="Martin F."/>
            <person name="Cullen D."/>
            <person name="Grigoriev I.V."/>
            <person name="Hibbett D.S."/>
        </authorList>
    </citation>
    <scope>NUCLEOTIDE SEQUENCE [LARGE SCALE GENOMIC DNA]</scope>
    <source>
        <strain evidence="4">FP-91666</strain>
    </source>
</reference>
<evidence type="ECO:0000256" key="1">
    <source>
        <dbReference type="ARBA" id="ARBA00023054"/>
    </source>
</evidence>
<proteinExistence type="predicted"/>
<dbReference type="KEGG" id="shs:STEHIDRAFT_163457"/>
<dbReference type="GeneID" id="18802351"/>